<feature type="compositionally biased region" description="Basic and acidic residues" evidence="1">
    <location>
        <begin position="16"/>
        <end position="27"/>
    </location>
</feature>
<protein>
    <submittedName>
        <fullName evidence="2">Uncharacterized protein</fullName>
    </submittedName>
</protein>
<dbReference type="Proteomes" id="UP001333996">
    <property type="component" value="Unassembled WGS sequence"/>
</dbReference>
<organism evidence="2 3">
    <name type="scientific">Streptomyces chiangmaiensis</name>
    <dbReference type="NCBI Taxonomy" id="766497"/>
    <lineage>
        <taxon>Bacteria</taxon>
        <taxon>Bacillati</taxon>
        <taxon>Actinomycetota</taxon>
        <taxon>Actinomycetes</taxon>
        <taxon>Kitasatosporales</taxon>
        <taxon>Streptomycetaceae</taxon>
        <taxon>Streptomyces</taxon>
    </lineage>
</organism>
<accession>A0ABU7FNF5</accession>
<proteinExistence type="predicted"/>
<comment type="caution">
    <text evidence="2">The sequence shown here is derived from an EMBL/GenBank/DDBJ whole genome shotgun (WGS) entry which is preliminary data.</text>
</comment>
<sequence length="55" mass="6340">MAVKLLIDLYLRKSKNLREDDHRREQSTDTQEASGRRWADRNGCTALTRSPDGHA</sequence>
<keyword evidence="3" id="KW-1185">Reference proteome</keyword>
<gene>
    <name evidence="2" type="ORF">VXC91_22165</name>
</gene>
<evidence type="ECO:0000313" key="2">
    <source>
        <dbReference type="EMBL" id="MED7824619.1"/>
    </source>
</evidence>
<dbReference type="RefSeq" id="WP_329509053.1">
    <property type="nucleotide sequence ID" value="NZ_BAAAYZ010000085.1"/>
</dbReference>
<reference evidence="2" key="1">
    <citation type="submission" date="2024-01" db="EMBL/GenBank/DDBJ databases">
        <title>First draft genome sequence data of TA4-1, the type strain of Gram-positive actinobacterium Streptomyces chiangmaiensis.</title>
        <authorList>
            <person name="Yasawong M."/>
            <person name="Nantapong N."/>
        </authorList>
    </citation>
    <scope>NUCLEOTIDE SEQUENCE</scope>
    <source>
        <strain evidence="2">TA4-1</strain>
    </source>
</reference>
<evidence type="ECO:0000313" key="3">
    <source>
        <dbReference type="Proteomes" id="UP001333996"/>
    </source>
</evidence>
<name>A0ABU7FNF5_9ACTN</name>
<evidence type="ECO:0000256" key="1">
    <source>
        <dbReference type="SAM" id="MobiDB-lite"/>
    </source>
</evidence>
<feature type="region of interest" description="Disordered" evidence="1">
    <location>
        <begin position="16"/>
        <end position="55"/>
    </location>
</feature>
<dbReference type="EMBL" id="JAYWVC010000078">
    <property type="protein sequence ID" value="MED7824619.1"/>
    <property type="molecule type" value="Genomic_DNA"/>
</dbReference>